<comment type="caution">
    <text evidence="1">The sequence shown here is derived from an EMBL/GenBank/DDBJ whole genome shotgun (WGS) entry which is preliminary data.</text>
</comment>
<dbReference type="AlphaFoldDB" id="A0A4C1STK0"/>
<keyword evidence="2" id="KW-1185">Reference proteome</keyword>
<organism evidence="1 2">
    <name type="scientific">Eumeta variegata</name>
    <name type="common">Bagworm moth</name>
    <name type="synonym">Eumeta japonica</name>
    <dbReference type="NCBI Taxonomy" id="151549"/>
    <lineage>
        <taxon>Eukaryota</taxon>
        <taxon>Metazoa</taxon>
        <taxon>Ecdysozoa</taxon>
        <taxon>Arthropoda</taxon>
        <taxon>Hexapoda</taxon>
        <taxon>Insecta</taxon>
        <taxon>Pterygota</taxon>
        <taxon>Neoptera</taxon>
        <taxon>Endopterygota</taxon>
        <taxon>Lepidoptera</taxon>
        <taxon>Glossata</taxon>
        <taxon>Ditrysia</taxon>
        <taxon>Tineoidea</taxon>
        <taxon>Psychidae</taxon>
        <taxon>Oiketicinae</taxon>
        <taxon>Eumeta</taxon>
    </lineage>
</organism>
<evidence type="ECO:0000313" key="2">
    <source>
        <dbReference type="Proteomes" id="UP000299102"/>
    </source>
</evidence>
<dbReference type="EMBL" id="BGZK01000014">
    <property type="protein sequence ID" value="GBP04578.1"/>
    <property type="molecule type" value="Genomic_DNA"/>
</dbReference>
<sequence length="81" mass="9149">MRNLKDVRWSPQLAEYCDNTTSVDAFAHPSGYQAQTVCRMTRNRHGSVNAAKRKREAAKSLDTTTHLCSRSWCSRTFAASL</sequence>
<dbReference type="Proteomes" id="UP000299102">
    <property type="component" value="Unassembled WGS sequence"/>
</dbReference>
<reference evidence="1 2" key="1">
    <citation type="journal article" date="2019" name="Commun. Biol.">
        <title>The bagworm genome reveals a unique fibroin gene that provides high tensile strength.</title>
        <authorList>
            <person name="Kono N."/>
            <person name="Nakamura H."/>
            <person name="Ohtoshi R."/>
            <person name="Tomita M."/>
            <person name="Numata K."/>
            <person name="Arakawa K."/>
        </authorList>
    </citation>
    <scope>NUCLEOTIDE SEQUENCE [LARGE SCALE GENOMIC DNA]</scope>
</reference>
<proteinExistence type="predicted"/>
<evidence type="ECO:0000313" key="1">
    <source>
        <dbReference type="EMBL" id="GBP04578.1"/>
    </source>
</evidence>
<accession>A0A4C1STK0</accession>
<gene>
    <name evidence="1" type="ORF">EVAR_3928_1</name>
</gene>
<name>A0A4C1STK0_EUMVA</name>
<protein>
    <submittedName>
        <fullName evidence="1">Uncharacterized protein</fullName>
    </submittedName>
</protein>